<dbReference type="EMBL" id="CADCXU010033011">
    <property type="protein sequence ID" value="CAB0018578.1"/>
    <property type="molecule type" value="Genomic_DNA"/>
</dbReference>
<accession>A0A6H5HKI0</accession>
<evidence type="ECO:0000313" key="1">
    <source>
        <dbReference type="EMBL" id="CAB0018578.1"/>
    </source>
</evidence>
<proteinExistence type="predicted"/>
<dbReference type="Proteomes" id="UP000479000">
    <property type="component" value="Unassembled WGS sequence"/>
</dbReference>
<organism evidence="1 2">
    <name type="scientific">Nesidiocoris tenuis</name>
    <dbReference type="NCBI Taxonomy" id="355587"/>
    <lineage>
        <taxon>Eukaryota</taxon>
        <taxon>Metazoa</taxon>
        <taxon>Ecdysozoa</taxon>
        <taxon>Arthropoda</taxon>
        <taxon>Hexapoda</taxon>
        <taxon>Insecta</taxon>
        <taxon>Pterygota</taxon>
        <taxon>Neoptera</taxon>
        <taxon>Paraneoptera</taxon>
        <taxon>Hemiptera</taxon>
        <taxon>Heteroptera</taxon>
        <taxon>Panheteroptera</taxon>
        <taxon>Cimicomorpha</taxon>
        <taxon>Miridae</taxon>
        <taxon>Dicyphina</taxon>
        <taxon>Nesidiocoris</taxon>
    </lineage>
</organism>
<gene>
    <name evidence="1" type="ORF">NTEN_LOCUS22411</name>
</gene>
<protein>
    <submittedName>
        <fullName evidence="1">Uncharacterized protein</fullName>
    </submittedName>
</protein>
<reference evidence="1 2" key="1">
    <citation type="submission" date="2020-02" db="EMBL/GenBank/DDBJ databases">
        <authorList>
            <person name="Ferguson B K."/>
        </authorList>
    </citation>
    <scope>NUCLEOTIDE SEQUENCE [LARGE SCALE GENOMIC DNA]</scope>
</reference>
<keyword evidence="2" id="KW-1185">Reference proteome</keyword>
<dbReference type="AlphaFoldDB" id="A0A6H5HKI0"/>
<evidence type="ECO:0000313" key="2">
    <source>
        <dbReference type="Proteomes" id="UP000479000"/>
    </source>
</evidence>
<name>A0A6H5HKI0_9HEMI</name>
<sequence length="183" mass="20533">MVINASGHHSKKPSYKSKLPTRWLILLLLLMDTRPLRKVKLSRSCPAALRASPSESHDIFSTCQKCKLRKYNVNPSECLHGRKRTDEKSVKNRINRQSSFKFELLRVDEDARQEREPSEFLGGGGGGDGGMAAAVVRGLSEGVECGVQNPGHNDPQWSSKGATIFLMRLKYIREKHKILGTQF</sequence>